<feature type="transmembrane region" description="Helical" evidence="6">
    <location>
        <begin position="118"/>
        <end position="140"/>
    </location>
</feature>
<dbReference type="AlphaFoldDB" id="V4AJ13"/>
<comment type="subcellular location">
    <subcellularLocation>
        <location evidence="1 6">Membrane</location>
        <topology evidence="1 6">Multi-pass membrane protein</topology>
    </subcellularLocation>
</comment>
<sequence>MENRRKTVEENGNDGALDKLYETTNKQESKISRNIVINWLKDKLLLILLMLGVAIGFGLGFGLRQAPKSESLLLWIGMPGELFMRMLKVTLLPLLVSCIIIGASSLDPKSSGKVSIVSLSYIILTNAVGSLLALAVTFAIQPGKDQAIPDDLMSTRPDTRNLMTEDIFADLIRNLFPDNMVSAAIQKSQTVYTPQMFNTVENTTNGLTNVTVEFLKRSVKSTSGSNILGIIIICAALGVAASQLEEESRLFIDFFKAIYAVIAKVLKWIVWLTPIGVASLIAESVLKTERLEETFSSLGYFVLTIVVGLFIHFFIFIPALYFIIMRKNPVNFIIVAMRPVLTGFAPPSSAIAMPEIFRVCDEKLNINKSVSGFTVPLATSINRDGSCYFIAVTAIYIAQVNQDELNAATIIMMALLATIGSLAIPSIPSASVVTLLIILSSLNMEARNIGLIMAVEWFTDRLRTSCNVLSSTLCCVVTNKLCGFANKNIDIETPVIEKIPNPEETRL</sequence>
<evidence type="ECO:0000256" key="6">
    <source>
        <dbReference type="RuleBase" id="RU361216"/>
    </source>
</evidence>
<keyword evidence="3 6" id="KW-0812">Transmembrane</keyword>
<feature type="transmembrane region" description="Helical" evidence="6">
    <location>
        <begin position="407"/>
        <end position="439"/>
    </location>
</feature>
<dbReference type="KEGG" id="lgi:LOTGIDRAFT_136803"/>
<keyword evidence="6" id="KW-0769">Symport</keyword>
<dbReference type="SUPFAM" id="SSF118215">
    <property type="entry name" value="Proton glutamate symport protein"/>
    <property type="match status" value="1"/>
</dbReference>
<dbReference type="RefSeq" id="XP_009045224.1">
    <property type="nucleotide sequence ID" value="XM_009046976.1"/>
</dbReference>
<evidence type="ECO:0000256" key="2">
    <source>
        <dbReference type="ARBA" id="ARBA00022448"/>
    </source>
</evidence>
<dbReference type="PANTHER" id="PTHR11958">
    <property type="entry name" value="SODIUM/DICARBOXYLATE SYMPORTER-RELATED"/>
    <property type="match status" value="1"/>
</dbReference>
<protein>
    <recommendedName>
        <fullName evidence="6">Amino acid transporter</fullName>
    </recommendedName>
</protein>
<feature type="transmembrane region" description="Helical" evidence="6">
    <location>
        <begin position="227"/>
        <end position="244"/>
    </location>
</feature>
<dbReference type="InterPro" id="IPR036458">
    <property type="entry name" value="Na:dicarbo_symporter_sf"/>
</dbReference>
<keyword evidence="2 6" id="KW-0813">Transport</keyword>
<feature type="transmembrane region" description="Helical" evidence="6">
    <location>
        <begin position="83"/>
        <end position="106"/>
    </location>
</feature>
<keyword evidence="4 6" id="KW-1133">Transmembrane helix</keyword>
<dbReference type="Gene3D" id="1.10.3860.10">
    <property type="entry name" value="Sodium:dicarboxylate symporter"/>
    <property type="match status" value="1"/>
</dbReference>
<evidence type="ECO:0000256" key="1">
    <source>
        <dbReference type="ARBA" id="ARBA00004141"/>
    </source>
</evidence>
<gene>
    <name evidence="7" type="ORF">LOTGIDRAFT_136803</name>
</gene>
<evidence type="ECO:0000256" key="5">
    <source>
        <dbReference type="ARBA" id="ARBA00023136"/>
    </source>
</evidence>
<feature type="transmembrane region" description="Helical" evidence="6">
    <location>
        <begin position="44"/>
        <end position="63"/>
    </location>
</feature>
<dbReference type="EMBL" id="KB199882">
    <property type="protein sequence ID" value="ESP04139.1"/>
    <property type="molecule type" value="Genomic_DNA"/>
</dbReference>
<dbReference type="Pfam" id="PF00375">
    <property type="entry name" value="SDF"/>
    <property type="match status" value="1"/>
</dbReference>
<dbReference type="CTD" id="20233842"/>
<name>V4AJ13_LOTGI</name>
<reference evidence="7 8" key="1">
    <citation type="journal article" date="2013" name="Nature">
        <title>Insights into bilaterian evolution from three spiralian genomes.</title>
        <authorList>
            <person name="Simakov O."/>
            <person name="Marletaz F."/>
            <person name="Cho S.J."/>
            <person name="Edsinger-Gonzales E."/>
            <person name="Havlak P."/>
            <person name="Hellsten U."/>
            <person name="Kuo D.H."/>
            <person name="Larsson T."/>
            <person name="Lv J."/>
            <person name="Arendt D."/>
            <person name="Savage R."/>
            <person name="Osoegawa K."/>
            <person name="de Jong P."/>
            <person name="Grimwood J."/>
            <person name="Chapman J.A."/>
            <person name="Shapiro H."/>
            <person name="Aerts A."/>
            <person name="Otillar R.P."/>
            <person name="Terry A.Y."/>
            <person name="Boore J.L."/>
            <person name="Grigoriev I.V."/>
            <person name="Lindberg D.R."/>
            <person name="Seaver E.C."/>
            <person name="Weisblat D.A."/>
            <person name="Putnam N.H."/>
            <person name="Rokhsar D.S."/>
        </authorList>
    </citation>
    <scope>NUCLEOTIDE SEQUENCE [LARGE SCALE GENOMIC DNA]</scope>
</reference>
<dbReference type="GeneID" id="20233842"/>
<evidence type="ECO:0000313" key="7">
    <source>
        <dbReference type="EMBL" id="ESP04139.1"/>
    </source>
</evidence>
<dbReference type="PRINTS" id="PR00173">
    <property type="entry name" value="EDTRNSPORT"/>
</dbReference>
<organism evidence="7 8">
    <name type="scientific">Lottia gigantea</name>
    <name type="common">Giant owl limpet</name>
    <dbReference type="NCBI Taxonomy" id="225164"/>
    <lineage>
        <taxon>Eukaryota</taxon>
        <taxon>Metazoa</taxon>
        <taxon>Spiralia</taxon>
        <taxon>Lophotrochozoa</taxon>
        <taxon>Mollusca</taxon>
        <taxon>Gastropoda</taxon>
        <taxon>Patellogastropoda</taxon>
        <taxon>Lottioidea</taxon>
        <taxon>Lottiidae</taxon>
        <taxon>Lottia</taxon>
    </lineage>
</organism>
<dbReference type="OMA" id="ACMPSMI"/>
<dbReference type="InterPro" id="IPR001991">
    <property type="entry name" value="Na-dicarboxylate_symporter"/>
</dbReference>
<keyword evidence="5 6" id="KW-0472">Membrane</keyword>
<dbReference type="InterPro" id="IPR050746">
    <property type="entry name" value="DAACS"/>
</dbReference>
<keyword evidence="8" id="KW-1185">Reference proteome</keyword>
<dbReference type="GO" id="GO:0015501">
    <property type="term" value="F:glutamate:sodium symporter activity"/>
    <property type="evidence" value="ECO:0007669"/>
    <property type="project" value="TreeGrafter"/>
</dbReference>
<feature type="transmembrane region" description="Helical" evidence="6">
    <location>
        <begin position="298"/>
        <end position="324"/>
    </location>
</feature>
<accession>V4AJ13</accession>
<dbReference type="Proteomes" id="UP000030746">
    <property type="component" value="Unassembled WGS sequence"/>
</dbReference>
<evidence type="ECO:0000313" key="8">
    <source>
        <dbReference type="Proteomes" id="UP000030746"/>
    </source>
</evidence>
<dbReference type="OrthoDB" id="5877963at2759"/>
<evidence type="ECO:0000256" key="4">
    <source>
        <dbReference type="ARBA" id="ARBA00022989"/>
    </source>
</evidence>
<proteinExistence type="inferred from homology"/>
<dbReference type="HOGENOM" id="CLU_019375_3_2_1"/>
<dbReference type="GO" id="GO:0015175">
    <property type="term" value="F:neutral L-amino acid transmembrane transporter activity"/>
    <property type="evidence" value="ECO:0007669"/>
    <property type="project" value="TreeGrafter"/>
</dbReference>
<dbReference type="GO" id="GO:0005886">
    <property type="term" value="C:plasma membrane"/>
    <property type="evidence" value="ECO:0007669"/>
    <property type="project" value="TreeGrafter"/>
</dbReference>
<dbReference type="PANTHER" id="PTHR11958:SF111">
    <property type="entry name" value="AMINO ACID TRANSPORTER"/>
    <property type="match status" value="1"/>
</dbReference>
<feature type="transmembrane region" description="Helical" evidence="6">
    <location>
        <begin position="265"/>
        <end position="286"/>
    </location>
</feature>
<comment type="similarity">
    <text evidence="6">Belongs to the dicarboxylate/amino acid:cation symporter (DAACS) (TC 2.A.23) family.</text>
</comment>
<evidence type="ECO:0000256" key="3">
    <source>
        <dbReference type="ARBA" id="ARBA00022692"/>
    </source>
</evidence>
<dbReference type="GO" id="GO:0005313">
    <property type="term" value="F:L-glutamate transmembrane transporter activity"/>
    <property type="evidence" value="ECO:0007669"/>
    <property type="project" value="TreeGrafter"/>
</dbReference>